<reference evidence="3" key="1">
    <citation type="submission" date="2022-11" db="UniProtKB">
        <authorList>
            <consortium name="WormBaseParasite"/>
        </authorList>
    </citation>
    <scope>IDENTIFICATION</scope>
</reference>
<dbReference type="Proteomes" id="UP000887574">
    <property type="component" value="Unplaced"/>
</dbReference>
<protein>
    <submittedName>
        <fullName evidence="3">Uncharacterized protein</fullName>
    </submittedName>
</protein>
<dbReference type="WBParaSite" id="jg19655">
    <property type="protein sequence ID" value="jg19655"/>
    <property type="gene ID" value="jg19655"/>
</dbReference>
<evidence type="ECO:0000313" key="2">
    <source>
        <dbReference type="Proteomes" id="UP000887574"/>
    </source>
</evidence>
<organism evidence="2 3">
    <name type="scientific">Ditylenchus dipsaci</name>
    <dbReference type="NCBI Taxonomy" id="166011"/>
    <lineage>
        <taxon>Eukaryota</taxon>
        <taxon>Metazoa</taxon>
        <taxon>Ecdysozoa</taxon>
        <taxon>Nematoda</taxon>
        <taxon>Chromadorea</taxon>
        <taxon>Rhabditida</taxon>
        <taxon>Tylenchina</taxon>
        <taxon>Tylenchomorpha</taxon>
        <taxon>Sphaerularioidea</taxon>
        <taxon>Anguinidae</taxon>
        <taxon>Anguininae</taxon>
        <taxon>Ditylenchus</taxon>
    </lineage>
</organism>
<sequence>MLLPSNQLQNGLAEEEELNYSEQEEEESLETDPQPGYSMAPHKWEIKWRKRAEEKINEGLGGKQASTSINYHPQQSEEVVPAAENGISMKKKRSSFALDEVVGASIPMADDLTAITSHISSPQQCPQVYYRSSSSCSSSTSQYDNHNYYNVAQEISEADKYQGKNRYISRRSAPLACDDDLLSDSEISDLEKKVARGDFSSPVTYEEAELKAEEYGLQTQQNSEHAAYSTANTTSGNISGSASMPCFSSTAIQTEHLQNIWLDCVEEKEKALVNQTKHPSAMLRSATMTSSNTNRCKPINQFESKWMPPQRRMLPLRPDEVVREKLQIATSEPQKLATLKQEAKPKPSRRLPQIPPQPFRQIIHQQHQNWINWLNSHQNQQQPYNLITKSSGIQNLVQRPRP</sequence>
<feature type="region of interest" description="Disordered" evidence="1">
    <location>
        <begin position="1"/>
        <end position="41"/>
    </location>
</feature>
<feature type="compositionally biased region" description="Acidic residues" evidence="1">
    <location>
        <begin position="13"/>
        <end position="30"/>
    </location>
</feature>
<feature type="region of interest" description="Disordered" evidence="1">
    <location>
        <begin position="332"/>
        <end position="355"/>
    </location>
</feature>
<feature type="compositionally biased region" description="Polar residues" evidence="1">
    <location>
        <begin position="1"/>
        <end position="10"/>
    </location>
</feature>
<evidence type="ECO:0000313" key="3">
    <source>
        <dbReference type="WBParaSite" id="jg19655"/>
    </source>
</evidence>
<evidence type="ECO:0000256" key="1">
    <source>
        <dbReference type="SAM" id="MobiDB-lite"/>
    </source>
</evidence>
<name>A0A915DHZ3_9BILA</name>
<dbReference type="AlphaFoldDB" id="A0A915DHZ3"/>
<keyword evidence="2" id="KW-1185">Reference proteome</keyword>
<proteinExistence type="predicted"/>
<accession>A0A915DHZ3</accession>